<dbReference type="EMBL" id="CAXDID020000046">
    <property type="protein sequence ID" value="CAL6002673.1"/>
    <property type="molecule type" value="Genomic_DNA"/>
</dbReference>
<evidence type="ECO:0000313" key="1">
    <source>
        <dbReference type="EMBL" id="CAI9926445.1"/>
    </source>
</evidence>
<evidence type="ECO:0000313" key="3">
    <source>
        <dbReference type="Proteomes" id="UP001642409"/>
    </source>
</evidence>
<dbReference type="Proteomes" id="UP001642409">
    <property type="component" value="Unassembled WGS sequence"/>
</dbReference>
<sequence>MIWYQFVLSQTLNCLDFPSSSHLRSEQQKISFQLVVFINENCSQYIGERMTVTLNFINIVLPQSMGQYLQQFDYIGYQFITFQLDEDNYNKVKQISLVDFTIQFESSDILRGAIQTFEHTSIEAKLNLGHHLP</sequence>
<accession>A0AA86NWM1</accession>
<reference evidence="1" key="1">
    <citation type="submission" date="2023-06" db="EMBL/GenBank/DDBJ databases">
        <authorList>
            <person name="Kurt Z."/>
        </authorList>
    </citation>
    <scope>NUCLEOTIDE SEQUENCE</scope>
</reference>
<dbReference type="EMBL" id="CATOUU010000369">
    <property type="protein sequence ID" value="CAI9926445.1"/>
    <property type="molecule type" value="Genomic_DNA"/>
</dbReference>
<organism evidence="1">
    <name type="scientific">Hexamita inflata</name>
    <dbReference type="NCBI Taxonomy" id="28002"/>
    <lineage>
        <taxon>Eukaryota</taxon>
        <taxon>Metamonada</taxon>
        <taxon>Diplomonadida</taxon>
        <taxon>Hexamitidae</taxon>
        <taxon>Hexamitinae</taxon>
        <taxon>Hexamita</taxon>
    </lineage>
</organism>
<comment type="caution">
    <text evidence="1">The sequence shown here is derived from an EMBL/GenBank/DDBJ whole genome shotgun (WGS) entry which is preliminary data.</text>
</comment>
<reference evidence="2 3" key="2">
    <citation type="submission" date="2024-07" db="EMBL/GenBank/DDBJ databases">
        <authorList>
            <person name="Akdeniz Z."/>
        </authorList>
    </citation>
    <scope>NUCLEOTIDE SEQUENCE [LARGE SCALE GENOMIC DNA]</scope>
</reference>
<keyword evidence="3" id="KW-1185">Reference proteome</keyword>
<dbReference type="AlphaFoldDB" id="A0AA86NWM1"/>
<evidence type="ECO:0000313" key="2">
    <source>
        <dbReference type="EMBL" id="CAL6002673.1"/>
    </source>
</evidence>
<gene>
    <name evidence="1" type="ORF">HINF_LOCUS14090</name>
    <name evidence="2" type="ORF">HINF_LOCUS18030</name>
</gene>
<name>A0AA86NWM1_9EUKA</name>
<proteinExistence type="predicted"/>
<protein>
    <submittedName>
        <fullName evidence="2">Hypothetical_protein</fullName>
    </submittedName>
</protein>